<dbReference type="PANTHER" id="PTHR31336">
    <property type="entry name" value="LIN37 HOMOLOG"/>
    <property type="match status" value="1"/>
</dbReference>
<protein>
    <submittedName>
        <fullName evidence="3 4">Uncharacterized protein</fullName>
    </submittedName>
</protein>
<dbReference type="Proteomes" id="UP000616769">
    <property type="component" value="Unassembled WGS sequence"/>
</dbReference>
<feature type="compositionally biased region" description="Polar residues" evidence="1">
    <location>
        <begin position="77"/>
        <end position="86"/>
    </location>
</feature>
<accession>A0A131ZW03</accession>
<name>A0A131ZW03_SARSC</name>
<feature type="region of interest" description="Disordered" evidence="1">
    <location>
        <begin position="68"/>
        <end position="101"/>
    </location>
</feature>
<proteinExistence type="predicted"/>
<feature type="compositionally biased region" description="Polar residues" evidence="1">
    <location>
        <begin position="1"/>
        <end position="10"/>
    </location>
</feature>
<feature type="compositionally biased region" description="Basic and acidic residues" evidence="1">
    <location>
        <begin position="402"/>
        <end position="414"/>
    </location>
</feature>
<evidence type="ECO:0000313" key="2">
    <source>
        <dbReference type="EMBL" id="KAF7492512.1"/>
    </source>
</evidence>
<evidence type="ECO:0000313" key="5">
    <source>
        <dbReference type="Proteomes" id="UP000070412"/>
    </source>
</evidence>
<evidence type="ECO:0000313" key="6">
    <source>
        <dbReference type="Proteomes" id="UP000616769"/>
    </source>
</evidence>
<keyword evidence="5" id="KW-1185">Reference proteome</keyword>
<dbReference type="GO" id="GO:0031523">
    <property type="term" value="C:Myb complex"/>
    <property type="evidence" value="ECO:0007669"/>
    <property type="project" value="TreeGrafter"/>
</dbReference>
<dbReference type="EMBL" id="WVUK01000056">
    <property type="protein sequence ID" value="KAF7492512.1"/>
    <property type="molecule type" value="Genomic_DNA"/>
</dbReference>
<reference evidence="4" key="4">
    <citation type="submission" date="2022-06" db="UniProtKB">
        <authorList>
            <consortium name="EnsemblMetazoa"/>
        </authorList>
    </citation>
    <scope>IDENTIFICATION</scope>
</reference>
<evidence type="ECO:0000313" key="3">
    <source>
        <dbReference type="EMBL" id="KPM03002.1"/>
    </source>
</evidence>
<dbReference type="Proteomes" id="UP000070412">
    <property type="component" value="Unassembled WGS sequence"/>
</dbReference>
<reference evidence="5" key="2">
    <citation type="journal article" date="2020" name="PLoS Negl. Trop. Dis.">
        <title>High-quality nuclear genome for Sarcoptes scabiei-A critical resource for a neglected parasite.</title>
        <authorList>
            <person name="Korhonen P.K."/>
            <person name="Gasser R.B."/>
            <person name="Ma G."/>
            <person name="Wang T."/>
            <person name="Stroehlein A.J."/>
            <person name="Young N.D."/>
            <person name="Ang C.S."/>
            <person name="Fernando D.D."/>
            <person name="Lu H.C."/>
            <person name="Taylor S."/>
            <person name="Reynolds S.L."/>
            <person name="Mofiz E."/>
            <person name="Najaraj S.H."/>
            <person name="Gowda H."/>
            <person name="Madugundu A."/>
            <person name="Renuse S."/>
            <person name="Holt D."/>
            <person name="Pandey A."/>
            <person name="Papenfuss A.T."/>
            <person name="Fischer K."/>
        </authorList>
    </citation>
    <scope>NUCLEOTIDE SEQUENCE [LARGE SCALE GENOMIC DNA]</scope>
</reference>
<dbReference type="GO" id="GO:0017053">
    <property type="term" value="C:transcription repressor complex"/>
    <property type="evidence" value="ECO:0007669"/>
    <property type="project" value="InterPro"/>
</dbReference>
<dbReference type="Pfam" id="PF15306">
    <property type="entry name" value="LIN37"/>
    <property type="match status" value="1"/>
</dbReference>
<evidence type="ECO:0000256" key="1">
    <source>
        <dbReference type="SAM" id="MobiDB-lite"/>
    </source>
</evidence>
<feature type="region of interest" description="Disordered" evidence="1">
    <location>
        <begin position="1"/>
        <end position="30"/>
    </location>
</feature>
<dbReference type="EnsemblMetazoa" id="SSS_6265s_mrna">
    <property type="protein sequence ID" value="KAF7492512.1"/>
    <property type="gene ID" value="SSS_6265"/>
</dbReference>
<reference evidence="2" key="3">
    <citation type="submission" date="2020-01" db="EMBL/GenBank/DDBJ databases">
        <authorList>
            <person name="Korhonen P.K.K."/>
            <person name="Guangxu M.G."/>
            <person name="Wang T.W."/>
            <person name="Stroehlein A.J.S."/>
            <person name="Young N.D."/>
            <person name="Ang C.-S.A."/>
            <person name="Fernando D.W.F."/>
            <person name="Lu H.L."/>
            <person name="Taylor S.T."/>
            <person name="Ehtesham M.E.M."/>
            <person name="Najaraj S.H.N."/>
            <person name="Harsha G.H.G."/>
            <person name="Madugundu A.M."/>
            <person name="Renuse S.R."/>
            <person name="Holt D.H."/>
            <person name="Pandey A.P."/>
            <person name="Papenfuss A.P."/>
            <person name="Gasser R.B.G."/>
            <person name="Fischer K.F."/>
        </authorList>
    </citation>
    <scope>NUCLEOTIDE SEQUENCE</scope>
    <source>
        <strain evidence="2">SSS_KF_BRIS2020</strain>
    </source>
</reference>
<dbReference type="VEuPathDB" id="VectorBase:SSCA009915"/>
<dbReference type="AlphaFoldDB" id="A0A131ZW03"/>
<dbReference type="EMBL" id="JXLN01003631">
    <property type="protein sequence ID" value="KPM03002.1"/>
    <property type="molecule type" value="Genomic_DNA"/>
</dbReference>
<dbReference type="PANTHER" id="PTHR31336:SF3">
    <property type="entry name" value="PROTEIN LIN-37 HOMOLOG"/>
    <property type="match status" value="1"/>
</dbReference>
<evidence type="ECO:0000313" key="4">
    <source>
        <dbReference type="EnsemblMetazoa" id="KAF7492512.1"/>
    </source>
</evidence>
<feature type="region of interest" description="Disordered" evidence="1">
    <location>
        <begin position="146"/>
        <end position="165"/>
    </location>
</feature>
<feature type="compositionally biased region" description="Basic and acidic residues" evidence="1">
    <location>
        <begin position="146"/>
        <end position="158"/>
    </location>
</feature>
<dbReference type="InterPro" id="IPR028226">
    <property type="entry name" value="LIN37"/>
</dbReference>
<feature type="region of interest" description="Disordered" evidence="1">
    <location>
        <begin position="394"/>
        <end position="414"/>
    </location>
</feature>
<sequence>MSRNQRTSTRIARRQTKTSEKAASSQENGQGFDEIDLLLGNYHPKFYPIYTPPNKKVNTHNLAEIPSLQSDEDSVIGQDNASQNSESNERNISPRKQYGNSLIESRSKFRQLLMQMQTKTKPNVNNGSKSDSNFDGYDLKTRRIKFEPHKKTKKDQDHPSSFPKTSSHEYCFKLFEKTIDLSSYYKQNQSHYFSLYPVCRIWSRHKYGLPESFKCKRNPMPPPLLECPDPDGPYSDKPVDVYHLPKPIPLPLRENGETINLRIPKRARLLASSKRTIKDLSFINSLTNLTAKELLDLNMPQWKQQRQEYIDALKENEKRYHHSFAVLQSIFEKANDSEYGSKMAFYKYPPYESDNNESHPMRSKELPKYEESETKNKLPQATETDMIDIESDHGGVTLDWDSESKPMDLDNTETDPRECFKEISIIAEQDFKSIAKNKSRASGPETRFKQFDEKKTVTEDLVQDHEIIIEDDPGAYHQSILPELITID</sequence>
<gene>
    <name evidence="3" type="ORF">QR98_0014300</name>
    <name evidence="2" type="ORF">SSS_6265</name>
</gene>
<dbReference type="OrthoDB" id="6287771at2759"/>
<reference evidence="3 6" key="1">
    <citation type="journal article" date="2015" name="Parasit. Vectors">
        <title>Draft genome of the scabies mite.</title>
        <authorList>
            <person name="Rider S.D.Jr."/>
            <person name="Morgan M.S."/>
            <person name="Arlian L.G."/>
        </authorList>
    </citation>
    <scope>NUCLEOTIDE SEQUENCE [LARGE SCALE GENOMIC DNA]</scope>
    <source>
        <strain evidence="3">Arlian Lab</strain>
    </source>
</reference>
<dbReference type="GO" id="GO:0000122">
    <property type="term" value="P:negative regulation of transcription by RNA polymerase II"/>
    <property type="evidence" value="ECO:0007669"/>
    <property type="project" value="TreeGrafter"/>
</dbReference>
<organism evidence="3 6">
    <name type="scientific">Sarcoptes scabiei</name>
    <name type="common">Itch mite</name>
    <name type="synonym">Acarus scabiei</name>
    <dbReference type="NCBI Taxonomy" id="52283"/>
    <lineage>
        <taxon>Eukaryota</taxon>
        <taxon>Metazoa</taxon>
        <taxon>Ecdysozoa</taxon>
        <taxon>Arthropoda</taxon>
        <taxon>Chelicerata</taxon>
        <taxon>Arachnida</taxon>
        <taxon>Acari</taxon>
        <taxon>Acariformes</taxon>
        <taxon>Sarcoptiformes</taxon>
        <taxon>Astigmata</taxon>
        <taxon>Psoroptidia</taxon>
        <taxon>Sarcoptoidea</taxon>
        <taxon>Sarcoptidae</taxon>
        <taxon>Sarcoptinae</taxon>
        <taxon>Sarcoptes</taxon>
    </lineage>
</organism>
<feature type="compositionally biased region" description="Basic and acidic residues" evidence="1">
    <location>
        <begin position="356"/>
        <end position="376"/>
    </location>
</feature>
<feature type="region of interest" description="Disordered" evidence="1">
    <location>
        <begin position="351"/>
        <end position="378"/>
    </location>
</feature>